<feature type="non-terminal residue" evidence="2">
    <location>
        <position position="1"/>
    </location>
</feature>
<dbReference type="RefSeq" id="XP_009042769.1">
    <property type="nucleotide sequence ID" value="XM_009044521.1"/>
</dbReference>
<proteinExistence type="predicted"/>
<feature type="region of interest" description="Disordered" evidence="1">
    <location>
        <begin position="190"/>
        <end position="216"/>
    </location>
</feature>
<reference evidence="2 3" key="1">
    <citation type="journal article" date="2011" name="Proc. Natl. Acad. Sci. U.S.A.">
        <title>Niche of harmful alga Aureococcus anophagefferens revealed through ecogenomics.</title>
        <authorList>
            <person name="Gobler C.J."/>
            <person name="Berry D.L."/>
            <person name="Dyhrman S.T."/>
            <person name="Wilhelm S.W."/>
            <person name="Salamov A."/>
            <person name="Lobanov A.V."/>
            <person name="Zhang Y."/>
            <person name="Collier J.L."/>
            <person name="Wurch L.L."/>
            <person name="Kustka A.B."/>
            <person name="Dill B.D."/>
            <person name="Shah M."/>
            <person name="VerBerkmoes N.C."/>
            <person name="Kuo A."/>
            <person name="Terry A."/>
            <person name="Pangilinan J."/>
            <person name="Lindquist E.A."/>
            <person name="Lucas S."/>
            <person name="Paulsen I.T."/>
            <person name="Hattenrath-Lehmann T.K."/>
            <person name="Talmage S.C."/>
            <person name="Walker E.A."/>
            <person name="Koch F."/>
            <person name="Burson A.M."/>
            <person name="Marcoval M.A."/>
            <person name="Tang Y.Z."/>
            <person name="Lecleir G.R."/>
            <person name="Coyne K.J."/>
            <person name="Berg G.M."/>
            <person name="Bertrand E.M."/>
            <person name="Saito M.A."/>
            <person name="Gladyshev V.N."/>
            <person name="Grigoriev I.V."/>
        </authorList>
    </citation>
    <scope>NUCLEOTIDE SEQUENCE [LARGE SCALE GENOMIC DNA]</scope>
    <source>
        <strain evidence="3">CCMP 1984</strain>
    </source>
</reference>
<name>F0YQS7_AURAN</name>
<keyword evidence="3" id="KW-1185">Reference proteome</keyword>
<dbReference type="GeneID" id="20227027"/>
<dbReference type="KEGG" id="aaf:AURANDRAFT_68792"/>
<feature type="region of interest" description="Disordered" evidence="1">
    <location>
        <begin position="261"/>
        <end position="581"/>
    </location>
</feature>
<feature type="compositionally biased region" description="Low complexity" evidence="1">
    <location>
        <begin position="373"/>
        <end position="392"/>
    </location>
</feature>
<feature type="non-terminal residue" evidence="2">
    <location>
        <position position="581"/>
    </location>
</feature>
<feature type="compositionally biased region" description="Low complexity" evidence="1">
    <location>
        <begin position="487"/>
        <end position="506"/>
    </location>
</feature>
<dbReference type="Proteomes" id="UP000002729">
    <property type="component" value="Unassembled WGS sequence"/>
</dbReference>
<gene>
    <name evidence="2" type="ORF">AURANDRAFT_68792</name>
</gene>
<evidence type="ECO:0000313" key="2">
    <source>
        <dbReference type="EMBL" id="EGB02532.1"/>
    </source>
</evidence>
<protein>
    <submittedName>
        <fullName evidence="2">Uncharacterized protein</fullName>
    </submittedName>
</protein>
<feature type="compositionally biased region" description="Basic and acidic residues" evidence="1">
    <location>
        <begin position="572"/>
        <end position="581"/>
    </location>
</feature>
<accession>F0YQS7</accession>
<dbReference type="EMBL" id="GL833455">
    <property type="protein sequence ID" value="EGB02532.1"/>
    <property type="molecule type" value="Genomic_DNA"/>
</dbReference>
<organism evidence="3">
    <name type="scientific">Aureococcus anophagefferens</name>
    <name type="common">Harmful bloom alga</name>
    <dbReference type="NCBI Taxonomy" id="44056"/>
    <lineage>
        <taxon>Eukaryota</taxon>
        <taxon>Sar</taxon>
        <taxon>Stramenopiles</taxon>
        <taxon>Ochrophyta</taxon>
        <taxon>Pelagophyceae</taxon>
        <taxon>Pelagomonadales</taxon>
        <taxon>Pelagomonadaceae</taxon>
        <taxon>Aureococcus</taxon>
    </lineage>
</organism>
<dbReference type="AlphaFoldDB" id="F0YQS7"/>
<evidence type="ECO:0000256" key="1">
    <source>
        <dbReference type="SAM" id="MobiDB-lite"/>
    </source>
</evidence>
<dbReference type="OMA" id="ECQFATF"/>
<evidence type="ECO:0000313" key="3">
    <source>
        <dbReference type="Proteomes" id="UP000002729"/>
    </source>
</evidence>
<sequence length="581" mass="58143">RFCPELCPKEDKFQLKELASKLDGHGDKWINVATVDCEINVVLCGERFNITEARSLLFIRGRMYDFTENVTETNSDFLRNFTKRLKNVTLEDGGRGEGLRIPRGPMWFTPLIKPITDKLDLFFEMVDYRMLSTGMGAFSVLLVNPRLAQTVPQCSPTPPPNQALPCSQVSVGANVAVGAAETVGAAMFDAPGGSAQRGRGPGRGPPPVGGYDDAAGRDMPYGGGTPIDADSVGGAPRTAVRGSRIVGFGGGGEYDDPAADALGGLRGPGHGPPPVGGYDDAAGQGRVYGGGTRIEDPSAAPGYGGGTPMDDSAGAPRTAVRGSRIVGFGGGGEYDDPAAGDPMAGDRGDAGPSVRGSRIVGYGGGGDYDDPAVGDPGAAGLSDAPGGSAQRGRGPGRGPPPVGGYDDAAGRDMPYGGGTPIDADSVGGAPRTAVRGSRIVGFGGGGEYDDPAAGDPMAGDRGDAGPSVRGSRIVGYGGGGDYDDPAVGDPGAAGLSDAPGGSAQRGRGPGRGPPPVGGYDDAAGRDMPYGGGTPIDADSVGGAPRTAVRGSRIVGFGGGGEYDDPAAGDPMAGDRGDAGPS</sequence>
<dbReference type="InParanoid" id="F0YQS7"/>